<evidence type="ECO:0008006" key="4">
    <source>
        <dbReference type="Google" id="ProtNLM"/>
    </source>
</evidence>
<feature type="compositionally biased region" description="Pro residues" evidence="1">
    <location>
        <begin position="58"/>
        <end position="70"/>
    </location>
</feature>
<dbReference type="PANTHER" id="PTHR32268">
    <property type="entry name" value="HOMOSERINE O-ACETYLTRANSFERASE"/>
    <property type="match status" value="1"/>
</dbReference>
<feature type="region of interest" description="Disordered" evidence="1">
    <location>
        <begin position="56"/>
        <end position="76"/>
    </location>
</feature>
<dbReference type="InterPro" id="IPR008220">
    <property type="entry name" value="HAT_MetX-like"/>
</dbReference>
<dbReference type="InterPro" id="IPR029058">
    <property type="entry name" value="AB_hydrolase_fold"/>
</dbReference>
<comment type="caution">
    <text evidence="2">The sequence shown here is derived from an EMBL/GenBank/DDBJ whole genome shotgun (WGS) entry which is preliminary data.</text>
</comment>
<dbReference type="Gene3D" id="3.40.50.1820">
    <property type="entry name" value="alpha/beta hydrolase"/>
    <property type="match status" value="1"/>
</dbReference>
<gene>
    <name evidence="2" type="ORF">GCM10010246_76460</name>
</gene>
<name>A0ABN3H741_9ACTN</name>
<evidence type="ECO:0000313" key="3">
    <source>
        <dbReference type="Proteomes" id="UP001500253"/>
    </source>
</evidence>
<proteinExistence type="predicted"/>
<dbReference type="Proteomes" id="UP001500253">
    <property type="component" value="Unassembled WGS sequence"/>
</dbReference>
<protein>
    <recommendedName>
        <fullName evidence="4">AB hydrolase-1 domain-containing protein</fullName>
    </recommendedName>
</protein>
<evidence type="ECO:0000256" key="1">
    <source>
        <dbReference type="SAM" id="MobiDB-lite"/>
    </source>
</evidence>
<organism evidence="2 3">
    <name type="scientific">Streptomyces cuspidosporus</name>
    <dbReference type="NCBI Taxonomy" id="66882"/>
    <lineage>
        <taxon>Bacteria</taxon>
        <taxon>Bacillati</taxon>
        <taxon>Actinomycetota</taxon>
        <taxon>Actinomycetes</taxon>
        <taxon>Kitasatosporales</taxon>
        <taxon>Streptomycetaceae</taxon>
        <taxon>Streptomyces</taxon>
    </lineage>
</organism>
<dbReference type="SUPFAM" id="SSF53474">
    <property type="entry name" value="alpha/beta-Hydrolases"/>
    <property type="match status" value="1"/>
</dbReference>
<reference evidence="2 3" key="1">
    <citation type="journal article" date="2019" name="Int. J. Syst. Evol. Microbiol.">
        <title>The Global Catalogue of Microorganisms (GCM) 10K type strain sequencing project: providing services to taxonomists for standard genome sequencing and annotation.</title>
        <authorList>
            <consortium name="The Broad Institute Genomics Platform"/>
            <consortium name="The Broad Institute Genome Sequencing Center for Infectious Disease"/>
            <person name="Wu L."/>
            <person name="Ma J."/>
        </authorList>
    </citation>
    <scope>NUCLEOTIDE SEQUENCE [LARGE SCALE GENOMIC DNA]</scope>
    <source>
        <strain evidence="2 3">JCM 4316</strain>
    </source>
</reference>
<dbReference type="PANTHER" id="PTHR32268:SF15">
    <property type="entry name" value="HOMOSERINE ACETYLTRANSFERASE FAMILY PROTEIN (AFU_ORTHOLOGUE AFUA_1G15350)"/>
    <property type="match status" value="1"/>
</dbReference>
<dbReference type="EMBL" id="BAAASD010000055">
    <property type="protein sequence ID" value="GAA2370999.1"/>
    <property type="molecule type" value="Genomic_DNA"/>
</dbReference>
<keyword evidence="3" id="KW-1185">Reference proteome</keyword>
<sequence length="194" mass="21204">MTTPSDYPVLELPGFRLETGGVLDPARLAYRTHGQLAPDKSNAILLPTWFASSATACPPRPPTPPRPRPAPASRTSRCATTFVPNNALVRGHFGIERLELVIGCSMGAQQTYQWAVSYPGMVARALPFCGSPKTAPHNAVFLEGLRAVLTADPEWRLGRRAPGYAAGLRAFARVYAGWGFSQAFYWNERYRALS</sequence>
<dbReference type="RefSeq" id="WP_346178864.1">
    <property type="nucleotide sequence ID" value="NZ_BAAASD010000055.1"/>
</dbReference>
<accession>A0ABN3H741</accession>
<evidence type="ECO:0000313" key="2">
    <source>
        <dbReference type="EMBL" id="GAA2370999.1"/>
    </source>
</evidence>